<dbReference type="Proteomes" id="UP001153076">
    <property type="component" value="Unassembled WGS sequence"/>
</dbReference>
<protein>
    <recommendedName>
        <fullName evidence="3">Reverse transcriptase zinc-binding domain-containing protein</fullName>
    </recommendedName>
</protein>
<comment type="caution">
    <text evidence="1">The sequence shown here is derived from an EMBL/GenBank/DDBJ whole genome shotgun (WGS) entry which is preliminary data.</text>
</comment>
<sequence length="235" mass="26405">MARATHMAIFPCLSRGYYHEAPPLPVMAKRQIVLSCGDTLEPQTFPSYKRLWVTYVLASLRIETMNLGCSICGVDVESTVHCIFKCPPAVAIWEASGMDKSLWDLDAEHTECILHNAFQYLSNDDSNMFLALARECWNVCNGTIFDRPHKPPSLSISSTRSFVQDFIDLTFSLRFTNNSLWEPPIVGIWKVNFDAACLGGWGYDWRLYMRDNVGDLVGAGDKKGTGFSSKDLEEA</sequence>
<name>A0A9Q1KMI0_9CARY</name>
<evidence type="ECO:0000313" key="1">
    <source>
        <dbReference type="EMBL" id="KAJ8445675.1"/>
    </source>
</evidence>
<organism evidence="1 2">
    <name type="scientific">Carnegiea gigantea</name>
    <dbReference type="NCBI Taxonomy" id="171969"/>
    <lineage>
        <taxon>Eukaryota</taxon>
        <taxon>Viridiplantae</taxon>
        <taxon>Streptophyta</taxon>
        <taxon>Embryophyta</taxon>
        <taxon>Tracheophyta</taxon>
        <taxon>Spermatophyta</taxon>
        <taxon>Magnoliopsida</taxon>
        <taxon>eudicotyledons</taxon>
        <taxon>Gunneridae</taxon>
        <taxon>Pentapetalae</taxon>
        <taxon>Caryophyllales</taxon>
        <taxon>Cactineae</taxon>
        <taxon>Cactaceae</taxon>
        <taxon>Cactoideae</taxon>
        <taxon>Echinocereeae</taxon>
        <taxon>Carnegiea</taxon>
    </lineage>
</organism>
<reference evidence="1" key="1">
    <citation type="submission" date="2022-04" db="EMBL/GenBank/DDBJ databases">
        <title>Carnegiea gigantea Genome sequencing and assembly v2.</title>
        <authorList>
            <person name="Copetti D."/>
            <person name="Sanderson M.J."/>
            <person name="Burquez A."/>
            <person name="Wojciechowski M.F."/>
        </authorList>
    </citation>
    <scope>NUCLEOTIDE SEQUENCE</scope>
    <source>
        <strain evidence="1">SGP5-SGP5p</strain>
        <tissue evidence="1">Aerial part</tissue>
    </source>
</reference>
<evidence type="ECO:0000313" key="2">
    <source>
        <dbReference type="Proteomes" id="UP001153076"/>
    </source>
</evidence>
<keyword evidence="2" id="KW-1185">Reference proteome</keyword>
<dbReference type="OrthoDB" id="1751621at2759"/>
<accession>A0A9Q1KMI0</accession>
<dbReference type="AlphaFoldDB" id="A0A9Q1KMI0"/>
<proteinExistence type="predicted"/>
<gene>
    <name evidence="1" type="ORF">Cgig2_007151</name>
</gene>
<dbReference type="EMBL" id="JAKOGI010000073">
    <property type="protein sequence ID" value="KAJ8445675.1"/>
    <property type="molecule type" value="Genomic_DNA"/>
</dbReference>
<evidence type="ECO:0008006" key="3">
    <source>
        <dbReference type="Google" id="ProtNLM"/>
    </source>
</evidence>